<dbReference type="GeneID" id="14010956"/>
<keyword evidence="1" id="KW-1133">Transmembrane helix</keyword>
<gene>
    <name evidence="2" type="primary">CP21_146</name>
</gene>
<organism evidence="2 3">
    <name type="scientific">Campylobacter phage CP21</name>
    <dbReference type="NCBI Taxonomy" id="2881391"/>
    <lineage>
        <taxon>Viruses</taxon>
        <taxon>Duplodnaviria</taxon>
        <taxon>Heunggongvirae</taxon>
        <taxon>Uroviricota</taxon>
        <taxon>Caudoviricetes</taxon>
        <taxon>Connertonviridae</taxon>
        <taxon>Firehammervirus</taxon>
        <taxon>Firehammervirus CP21</taxon>
    </lineage>
</organism>
<protein>
    <submittedName>
        <fullName evidence="2">Membrane protein</fullName>
    </submittedName>
</protein>
<evidence type="ECO:0000313" key="3">
    <source>
        <dbReference type="Proteomes" id="UP000050571"/>
    </source>
</evidence>
<evidence type="ECO:0000256" key="1">
    <source>
        <dbReference type="SAM" id="Phobius"/>
    </source>
</evidence>
<evidence type="ECO:0000313" key="2">
    <source>
        <dbReference type="EMBL" id="CCH63608.1"/>
    </source>
</evidence>
<keyword evidence="3" id="KW-1185">Reference proteome</keyword>
<dbReference type="Proteomes" id="UP000050571">
    <property type="component" value="Segment"/>
</dbReference>
<proteinExistence type="predicted"/>
<feature type="transmembrane region" description="Helical" evidence="1">
    <location>
        <begin position="56"/>
        <end position="76"/>
    </location>
</feature>
<dbReference type="KEGG" id="vg:14010956"/>
<keyword evidence="1" id="KW-0812">Transmembrane</keyword>
<accession>I7KLR8</accession>
<keyword evidence="1" id="KW-0472">Membrane</keyword>
<dbReference type="RefSeq" id="YP_007005216.1">
    <property type="nucleotide sequence ID" value="NC_019507.1"/>
</dbReference>
<feature type="transmembrane region" description="Helical" evidence="1">
    <location>
        <begin position="20"/>
        <end position="44"/>
    </location>
</feature>
<dbReference type="EMBL" id="HE815464">
    <property type="protein sequence ID" value="CCH63608.1"/>
    <property type="molecule type" value="Genomic_DNA"/>
</dbReference>
<name>I7KLR8_9CAUD</name>
<reference evidence="2 3" key="1">
    <citation type="journal article" date="2012" name="J. Virol.">
        <title>The Complete Genome Sequence of Bacteriophage CP21 Reveals Modular Shuffling in Campylobacter Group II Phages.</title>
        <authorList>
            <person name="Hammerl J.A."/>
            <person name="Jackel C."/>
            <person name="Reetz J."/>
            <person name="Hertwig S."/>
        </authorList>
    </citation>
    <scope>NUCLEOTIDE SEQUENCE [LARGE SCALE GENOMIC DNA]</scope>
</reference>
<sequence>MMLSNYAQYNILETTGLIIIKFLLLLVELGFYVSALFLAVLSIISVFKIPGVFYKLFVFIVLGLAAFACLSLGYTIGLTNIEFIFKI</sequence>